<dbReference type="GeneID" id="109087804"/>
<dbReference type="RefSeq" id="XP_042610663.1">
    <property type="nucleotide sequence ID" value="XM_042754729.1"/>
</dbReference>
<protein>
    <submittedName>
        <fullName evidence="1">Sterile alpha motif domain-containing protein 3-like isoform X1</fullName>
    </submittedName>
</protein>
<reference evidence="1" key="1">
    <citation type="submission" date="2025-08" db="UniProtKB">
        <authorList>
            <consortium name="RefSeq"/>
        </authorList>
    </citation>
    <scope>IDENTIFICATION</scope>
    <source>
        <tissue evidence="1">Muscle</tissue>
    </source>
</reference>
<proteinExistence type="predicted"/>
<dbReference type="PANTHER" id="PTHR31025:SF19">
    <property type="entry name" value="SI:CH73-42K18.1-RELATED"/>
    <property type="match status" value="1"/>
</dbReference>
<evidence type="ECO:0000313" key="1">
    <source>
        <dbReference type="RefSeq" id="XP_042610663.1"/>
    </source>
</evidence>
<organism evidence="1">
    <name type="scientific">Cyprinus carpio</name>
    <name type="common">Common carp</name>
    <dbReference type="NCBI Taxonomy" id="7962"/>
    <lineage>
        <taxon>Eukaryota</taxon>
        <taxon>Metazoa</taxon>
        <taxon>Chordata</taxon>
        <taxon>Craniata</taxon>
        <taxon>Vertebrata</taxon>
        <taxon>Euteleostomi</taxon>
        <taxon>Actinopterygii</taxon>
        <taxon>Neopterygii</taxon>
        <taxon>Teleostei</taxon>
        <taxon>Ostariophysi</taxon>
        <taxon>Cypriniformes</taxon>
        <taxon>Cyprinidae</taxon>
        <taxon>Cyprininae</taxon>
        <taxon>Cyprinus</taxon>
    </lineage>
</organism>
<gene>
    <name evidence="1" type="primary">LOC109087804</name>
</gene>
<dbReference type="AlphaFoldDB" id="A0A9Q9XZ36"/>
<sequence length="695" mass="78842">MLQKMLNRADILDKALPIQKHVQHEYSSYRDGSYCNDNDLLKGEEFKIAVGLYTDDFEVSNPLGTSRKKHKMSAVYWVIANVPSKYRSTLHSIQLAVLCKASHVKEFGYSKILHPLINDLASLEQHGVYVEKLGECVKGTVLYVAADNLAAHSLAGFFESFMVERFCRFCMVTRGEMQANEITTNQKMPLRVILTEADIRKVILTTRPSTVEDLISKLKESLELHYNFSLQYQDPEFNNELCNLTHIEELPEKPTVKIMPVLELVLVSSDEVFSDTPSTADTDILSQSSLERQKQWPESFDIPNFSVDVEYRLRQADLLFMSEGTYLKVSKELKHDILERLAEMMYSYTAYPTAAQFESVAAALINKHPCLQEPGSTTRCCGWKNSLKHKMGNYRTKRRQSGCLDVAVNAGKRGRHSAGQPGNKRIKKANKGELNYLPNLPDGFNQAALEGACQVLVDEMQKRTPNGPLVKQKMDQTFALRRKEVVESEPTISTMVKRWPALFTEDQVFMEFSRIVGKNLKQEFYESIDRHSPRLLELFRSKRGNVGQLLQQISQQTNTTEPTAIRTQVLRGLPIILGDNPTNFFKAGFESDDDDSFRDLDVGILLIEREGAVLTSSQHLSPASLKIIIEGEVVMDNIPDLPKAMCILFGLTYALHLNYPKTMKLTFQFIQQVLLLLGHTDLKPKLQSLKNQLAM</sequence>
<dbReference type="OrthoDB" id="6512834at2759"/>
<dbReference type="Proteomes" id="UP001155660">
    <property type="component" value="Unplaced"/>
</dbReference>
<accession>A0A9Q9XZ36</accession>
<dbReference type="PANTHER" id="PTHR31025">
    <property type="entry name" value="SI:CH211-196P9.1-RELATED"/>
    <property type="match status" value="1"/>
</dbReference>
<name>A0A9Q9XZ36_CYPCA</name>
<dbReference type="KEGG" id="ccar:109087804"/>